<evidence type="ECO:0000256" key="2">
    <source>
        <dbReference type="ARBA" id="ARBA00023054"/>
    </source>
</evidence>
<comment type="similarity">
    <text evidence="3">Belongs to the intermediate filament family.</text>
</comment>
<dbReference type="GO" id="GO:0030018">
    <property type="term" value="C:Z disc"/>
    <property type="evidence" value="ECO:0007669"/>
    <property type="project" value="TreeGrafter"/>
</dbReference>
<evidence type="ECO:0000313" key="6">
    <source>
        <dbReference type="EMBL" id="NXF31923.1"/>
    </source>
</evidence>
<dbReference type="FunFam" id="1.20.5.500:FF:000001">
    <property type="entry name" value="Type II keratin 23"/>
    <property type="match status" value="1"/>
</dbReference>
<protein>
    <submittedName>
        <fullName evidence="6">DESM protein</fullName>
    </submittedName>
</protein>
<keyword evidence="7" id="KW-1185">Reference proteome</keyword>
<evidence type="ECO:0000256" key="3">
    <source>
        <dbReference type="ARBA" id="ARBA00061646"/>
    </source>
</evidence>
<feature type="non-terminal residue" evidence="6">
    <location>
        <position position="1"/>
    </location>
</feature>
<comment type="caution">
    <text evidence="6">The sequence shown here is derived from an EMBL/GenBank/DDBJ whole genome shotgun (WGS) entry which is preliminary data.</text>
</comment>
<dbReference type="PANTHER" id="PTHR45652">
    <property type="entry name" value="GLIAL FIBRILLARY ACIDIC PROTEIN"/>
    <property type="match status" value="1"/>
</dbReference>
<dbReference type="Gene3D" id="1.20.5.1160">
    <property type="entry name" value="Vasodilator-stimulated phosphoprotein"/>
    <property type="match status" value="1"/>
</dbReference>
<keyword evidence="1" id="KW-0403">Intermediate filament</keyword>
<dbReference type="Gene3D" id="1.20.5.500">
    <property type="entry name" value="Single helix bin"/>
    <property type="match status" value="1"/>
</dbReference>
<dbReference type="EMBL" id="VWZB01000089">
    <property type="protein sequence ID" value="NXF31923.1"/>
    <property type="molecule type" value="Genomic_DNA"/>
</dbReference>
<dbReference type="Proteomes" id="UP000538472">
    <property type="component" value="Unassembled WGS sequence"/>
</dbReference>
<dbReference type="InterPro" id="IPR006821">
    <property type="entry name" value="Intermed_filament_DNA-bd"/>
</dbReference>
<gene>
    <name evidence="6" type="primary">Des</name>
    <name evidence="6" type="ORF">NYCBRA_R03084</name>
</gene>
<dbReference type="SMART" id="SM01391">
    <property type="entry name" value="Filament"/>
    <property type="match status" value="1"/>
</dbReference>
<reference evidence="6 7" key="1">
    <citation type="submission" date="2019-09" db="EMBL/GenBank/DDBJ databases">
        <title>Bird 10,000 Genomes (B10K) Project - Family phase.</title>
        <authorList>
            <person name="Zhang G."/>
        </authorList>
    </citation>
    <scope>NUCLEOTIDE SEQUENCE [LARGE SCALE GENOMIC DNA]</scope>
    <source>
        <strain evidence="6">B10K-CU-031-10</strain>
        <tissue evidence="6">Muscle</tissue>
    </source>
</reference>
<proteinExistence type="inferred from homology"/>
<dbReference type="GO" id="GO:0045109">
    <property type="term" value="P:intermediate filament organization"/>
    <property type="evidence" value="ECO:0007669"/>
    <property type="project" value="TreeGrafter"/>
</dbReference>
<dbReference type="InterPro" id="IPR050405">
    <property type="entry name" value="Intermediate_filament"/>
</dbReference>
<evidence type="ECO:0000256" key="1">
    <source>
        <dbReference type="ARBA" id="ARBA00022754"/>
    </source>
</evidence>
<dbReference type="GO" id="GO:0005911">
    <property type="term" value="C:cell-cell junction"/>
    <property type="evidence" value="ECO:0007669"/>
    <property type="project" value="TreeGrafter"/>
</dbReference>
<dbReference type="SUPFAM" id="SSF64593">
    <property type="entry name" value="Intermediate filament protein, coiled coil region"/>
    <property type="match status" value="1"/>
</dbReference>
<dbReference type="Pfam" id="PF00038">
    <property type="entry name" value="Filament"/>
    <property type="match status" value="1"/>
</dbReference>
<accession>A0A7K8SPM0</accession>
<dbReference type="GO" id="GO:0005882">
    <property type="term" value="C:intermediate filament"/>
    <property type="evidence" value="ECO:0007669"/>
    <property type="project" value="UniProtKB-KW"/>
</dbReference>
<feature type="coiled-coil region" evidence="4">
    <location>
        <begin position="292"/>
        <end position="326"/>
    </location>
</feature>
<dbReference type="GO" id="GO:0060538">
    <property type="term" value="P:skeletal muscle organ development"/>
    <property type="evidence" value="ECO:0007669"/>
    <property type="project" value="TreeGrafter"/>
</dbReference>
<dbReference type="Pfam" id="PF04732">
    <property type="entry name" value="Filament_head"/>
    <property type="match status" value="1"/>
</dbReference>
<dbReference type="AlphaFoldDB" id="A0A7K8SPM0"/>
<dbReference type="PROSITE" id="PS51842">
    <property type="entry name" value="IF_ROD_2"/>
    <property type="match status" value="1"/>
</dbReference>
<dbReference type="FunFam" id="1.20.5.1160:FF:000001">
    <property type="entry name" value="Keratin type II"/>
    <property type="match status" value="1"/>
</dbReference>
<keyword evidence="2 4" id="KW-0175">Coiled coil</keyword>
<organism evidence="6 7">
    <name type="scientific">Nyctibius bracteatus</name>
    <name type="common">Rufous potoo</name>
    <dbReference type="NCBI Taxonomy" id="48426"/>
    <lineage>
        <taxon>Eukaryota</taxon>
        <taxon>Metazoa</taxon>
        <taxon>Chordata</taxon>
        <taxon>Craniata</taxon>
        <taxon>Vertebrata</taxon>
        <taxon>Euteleostomi</taxon>
        <taxon>Archelosauria</taxon>
        <taxon>Archosauria</taxon>
        <taxon>Dinosauria</taxon>
        <taxon>Saurischia</taxon>
        <taxon>Theropoda</taxon>
        <taxon>Coelurosauria</taxon>
        <taxon>Aves</taxon>
        <taxon>Neognathae</taxon>
        <taxon>Neoaves</taxon>
        <taxon>Strisores</taxon>
        <taxon>Caprimulgiformes</taxon>
        <taxon>Nyctibiidae</taxon>
        <taxon>Nyctibius</taxon>
    </lineage>
</organism>
<feature type="non-terminal residue" evidence="6">
    <location>
        <position position="333"/>
    </location>
</feature>
<dbReference type="InterPro" id="IPR039008">
    <property type="entry name" value="IF_rod_dom"/>
</dbReference>
<evidence type="ECO:0000313" key="7">
    <source>
        <dbReference type="Proteomes" id="UP000538472"/>
    </source>
</evidence>
<dbReference type="GO" id="GO:0005200">
    <property type="term" value="F:structural constituent of cytoskeleton"/>
    <property type="evidence" value="ECO:0007669"/>
    <property type="project" value="TreeGrafter"/>
</dbReference>
<dbReference type="GO" id="GO:0042383">
    <property type="term" value="C:sarcolemma"/>
    <property type="evidence" value="ECO:0007669"/>
    <property type="project" value="TreeGrafter"/>
</dbReference>
<evidence type="ECO:0000259" key="5">
    <source>
        <dbReference type="PROSITE" id="PS51842"/>
    </source>
</evidence>
<name>A0A7K8SPM0_9AVES</name>
<dbReference type="PANTHER" id="PTHR45652:SF2">
    <property type="entry name" value="DESMIN"/>
    <property type="match status" value="1"/>
</dbReference>
<sequence length="333" mass="38173">MSQSYSSSQRVSSYRRTFGGGSPVFSRASFGGKGSSGSSVTSRVYQVSRTSAVPSLSSFRATRVTPLRSYQSAYQGAGELLDFSLADAMNQEFLQTRTNEKVELQELNDRFANYIEKVRFLEQQNALMVAEVNRLRGKEPTRVAEMYEEELRELRRQIDVLTSQRARVEVERDNLLDDLQKLKQRLQEEIQLKEEAENNLAAFRADVDAATLARIDLERRIESLQEEIAFLKKVHEEEIRELQAQLQEQHIQVEMDISKPDLTAALRDIRAQYESIAAKNIAEAEEWYKSKVSDLTQAANKNNDALRQAKQEMLEYRHQIQSYTCEIDALKGT</sequence>
<evidence type="ECO:0000256" key="4">
    <source>
        <dbReference type="SAM" id="Coils"/>
    </source>
</evidence>
<feature type="domain" description="IF rod" evidence="5">
    <location>
        <begin position="100"/>
        <end position="333"/>
    </location>
</feature>
<feature type="coiled-coil region" evidence="4">
    <location>
        <begin position="90"/>
        <end position="252"/>
    </location>
</feature>